<reference evidence="1" key="2">
    <citation type="journal article" date="2021" name="Microorganisms">
        <title>Bacterial Dimethylsulfoniopropionate Biosynthesis in the East China Sea.</title>
        <authorList>
            <person name="Liu J."/>
            <person name="Zhang Y."/>
            <person name="Liu J."/>
            <person name="Zhong H."/>
            <person name="Williams B.T."/>
            <person name="Zheng Y."/>
            <person name="Curson A.R.J."/>
            <person name="Sun C."/>
            <person name="Sun H."/>
            <person name="Song D."/>
            <person name="Wagner Mackenzie B."/>
            <person name="Bermejo Martinez A."/>
            <person name="Todd J.D."/>
            <person name="Zhang X.H."/>
        </authorList>
    </citation>
    <scope>NUCLEOTIDE SEQUENCE</scope>
    <source>
        <strain evidence="1">AESS21</strain>
    </source>
</reference>
<protein>
    <submittedName>
        <fullName evidence="1">Uncharacterized protein</fullName>
    </submittedName>
</protein>
<accession>A0A944CBZ8</accession>
<name>A0A944CBZ8_9HYPH</name>
<comment type="caution">
    <text evidence="1">The sequence shown here is derived from an EMBL/GenBank/DDBJ whole genome shotgun (WGS) entry which is preliminary data.</text>
</comment>
<sequence length="99" mass="11178">MPRFPAYEKNIVALGKLLAEASVNPELKQRLIDDPAAELRRIGLPEKTAALFNFKVIQEDDHEKPPVVLPYRLNEERLASGDEQYLSQLADLIPPNTLN</sequence>
<dbReference type="RefSeq" id="WP_213215263.1">
    <property type="nucleotide sequence ID" value="NZ_QTKU01000001.1"/>
</dbReference>
<dbReference type="Proteomes" id="UP000705379">
    <property type="component" value="Unassembled WGS sequence"/>
</dbReference>
<dbReference type="EMBL" id="QTKU01000001">
    <property type="protein sequence ID" value="MBS8259700.1"/>
    <property type="molecule type" value="Genomic_DNA"/>
</dbReference>
<organism evidence="1 2">
    <name type="scientific">Roseibium polysiphoniae</name>
    <dbReference type="NCBI Taxonomy" id="2571221"/>
    <lineage>
        <taxon>Bacteria</taxon>
        <taxon>Pseudomonadati</taxon>
        <taxon>Pseudomonadota</taxon>
        <taxon>Alphaproteobacteria</taxon>
        <taxon>Hyphomicrobiales</taxon>
        <taxon>Stappiaceae</taxon>
        <taxon>Roseibium</taxon>
    </lineage>
</organism>
<evidence type="ECO:0000313" key="2">
    <source>
        <dbReference type="Proteomes" id="UP000705379"/>
    </source>
</evidence>
<gene>
    <name evidence="1" type="ORF">DYI23_05665</name>
</gene>
<dbReference type="AlphaFoldDB" id="A0A944CBZ8"/>
<proteinExistence type="predicted"/>
<evidence type="ECO:0000313" key="1">
    <source>
        <dbReference type="EMBL" id="MBS8259700.1"/>
    </source>
</evidence>
<reference evidence="1" key="1">
    <citation type="submission" date="2018-08" db="EMBL/GenBank/DDBJ databases">
        <authorList>
            <person name="Jin W."/>
            <person name="Wang H."/>
            <person name="Yang Y."/>
            <person name="Li M."/>
            <person name="Liu J."/>
        </authorList>
    </citation>
    <scope>NUCLEOTIDE SEQUENCE</scope>
    <source>
        <strain evidence="1">AESS21</strain>
    </source>
</reference>